<accession>A0A077ZQY9</accession>
<gene>
    <name evidence="2" type="primary">Contig17125.g18245</name>
    <name evidence="2" type="ORF">STYLEM_1277</name>
</gene>
<organism evidence="2 3">
    <name type="scientific">Stylonychia lemnae</name>
    <name type="common">Ciliate</name>
    <dbReference type="NCBI Taxonomy" id="5949"/>
    <lineage>
        <taxon>Eukaryota</taxon>
        <taxon>Sar</taxon>
        <taxon>Alveolata</taxon>
        <taxon>Ciliophora</taxon>
        <taxon>Intramacronucleata</taxon>
        <taxon>Spirotrichea</taxon>
        <taxon>Stichotrichia</taxon>
        <taxon>Sporadotrichida</taxon>
        <taxon>Oxytrichidae</taxon>
        <taxon>Stylonychinae</taxon>
        <taxon>Stylonychia</taxon>
    </lineage>
</organism>
<keyword evidence="1" id="KW-0175">Coiled coil</keyword>
<feature type="coiled-coil region" evidence="1">
    <location>
        <begin position="423"/>
        <end position="457"/>
    </location>
</feature>
<dbReference type="OrthoDB" id="294134at2759"/>
<reference evidence="2 3" key="1">
    <citation type="submission" date="2014-06" db="EMBL/GenBank/DDBJ databases">
        <authorList>
            <person name="Swart Estienne"/>
        </authorList>
    </citation>
    <scope>NUCLEOTIDE SEQUENCE [LARGE SCALE GENOMIC DNA]</scope>
    <source>
        <strain evidence="2 3">130c</strain>
    </source>
</reference>
<evidence type="ECO:0000313" key="3">
    <source>
        <dbReference type="Proteomes" id="UP000039865"/>
    </source>
</evidence>
<dbReference type="Proteomes" id="UP000039865">
    <property type="component" value="Unassembled WGS sequence"/>
</dbReference>
<sequence length="746" mass="86867">MKEDVYVVGIIPENSILGSLTFSDIEQLSFYLFIHALTSMQVSDHGVHIGPFIAPLKEILRKEYKVTNLLQDIDIQTLFKALYNVNFLTQIPLVKYQSQCQYACFSTQITEKQFAILKDIRAGINAFTLMEKELKETNIPLKENIILSTLRLVRHWIKKCRYQLECEKADRKQFEKHVRVVERELKEKKQMSFPEETDSHDRLFPHEFLFLLCNTRNRIDMINNLPKPEFTTERTSIKQYDMQPLDARRLDKVFKIELRSMTKQFNQNPQSLLQKVLNNELIGRKLRFDGVKWSKSKKVKGEMKGSGKSKDQYMMTGLKHKEKMRERQINEQYQRMLVDPKFYGQIKDQLQQTNQVLSTARLGGVLSQSYVDGMNDPNYASETQRIIKHDEGFRSFLKSRPVSANSTAARIKSGKQIVNQERIEKFQKQIKMMSRQQDQLKKKIHEEQQLVKNESKNMAISQVNPYQIQSSRVKTAGSTKRRDMSRSYEIDTTTNKKVMQSEQKKRSFVKIGGHHRRHSIYTDSNLNKQKQLFEMTPAELVKEVSIPQQILNESRAILNNLRPITQGSNNRRLNTRQTIDTSLDPIHSKTNLVSPTNNYGGNTNQAGNIHLNNQPVSLVNLKFQTLYTNPSQNPYQFQQPNENNQIKSKSPLEEAIPRSKFTLDRFMKEKTLINEHQKLFNKIDNLLEQDLIKKELNLNKESRSNIVSGAAKELQNEIAKLKDLGGPQITAVFTRQEQKRLNPLDQ</sequence>
<protein>
    <submittedName>
        <fullName evidence="2">Uncharacterized protein</fullName>
    </submittedName>
</protein>
<dbReference type="EMBL" id="CCKQ01001213">
    <property type="protein sequence ID" value="CDW72318.1"/>
    <property type="molecule type" value="Genomic_DNA"/>
</dbReference>
<dbReference type="InParanoid" id="A0A077ZQY9"/>
<feature type="coiled-coil region" evidence="1">
    <location>
        <begin position="164"/>
        <end position="191"/>
    </location>
</feature>
<evidence type="ECO:0000256" key="1">
    <source>
        <dbReference type="SAM" id="Coils"/>
    </source>
</evidence>
<dbReference type="AlphaFoldDB" id="A0A077ZQY9"/>
<proteinExistence type="predicted"/>
<keyword evidence="3" id="KW-1185">Reference proteome</keyword>
<name>A0A077ZQY9_STYLE</name>
<evidence type="ECO:0000313" key="2">
    <source>
        <dbReference type="EMBL" id="CDW72318.1"/>
    </source>
</evidence>